<name>A0A1G1YFU7_9BACT</name>
<comment type="caution">
    <text evidence="3">The sequence shown here is derived from an EMBL/GenBank/DDBJ whole genome shotgun (WGS) entry which is preliminary data.</text>
</comment>
<protein>
    <submittedName>
        <fullName evidence="3">Uncharacterized protein</fullName>
    </submittedName>
</protein>
<accession>A0A1G1YFU7</accession>
<feature type="compositionally biased region" description="Low complexity" evidence="1">
    <location>
        <begin position="220"/>
        <end position="237"/>
    </location>
</feature>
<dbReference type="Proteomes" id="UP000177310">
    <property type="component" value="Unassembled WGS sequence"/>
</dbReference>
<keyword evidence="2" id="KW-0472">Membrane</keyword>
<dbReference type="STRING" id="1797542.A3J59_03070"/>
<keyword evidence="2" id="KW-1133">Transmembrane helix</keyword>
<evidence type="ECO:0000313" key="4">
    <source>
        <dbReference type="Proteomes" id="UP000177310"/>
    </source>
</evidence>
<dbReference type="EMBL" id="MHIL01000023">
    <property type="protein sequence ID" value="OGY51121.1"/>
    <property type="molecule type" value="Genomic_DNA"/>
</dbReference>
<feature type="transmembrane region" description="Helical" evidence="2">
    <location>
        <begin position="52"/>
        <end position="72"/>
    </location>
</feature>
<feature type="region of interest" description="Disordered" evidence="1">
    <location>
        <begin position="130"/>
        <end position="151"/>
    </location>
</feature>
<keyword evidence="2" id="KW-0812">Transmembrane</keyword>
<evidence type="ECO:0000256" key="2">
    <source>
        <dbReference type="SAM" id="Phobius"/>
    </source>
</evidence>
<feature type="region of interest" description="Disordered" evidence="1">
    <location>
        <begin position="220"/>
        <end position="239"/>
    </location>
</feature>
<evidence type="ECO:0000256" key="1">
    <source>
        <dbReference type="SAM" id="MobiDB-lite"/>
    </source>
</evidence>
<evidence type="ECO:0000313" key="3">
    <source>
        <dbReference type="EMBL" id="OGY51121.1"/>
    </source>
</evidence>
<dbReference type="AlphaFoldDB" id="A0A1G1YFU7"/>
<sequence>MAQSAKKSTNLTILSDIYQEQETGSSANRGERYPVSEKIKAYFNAPQTVEKWLAGAVLFFGAAGIIFGFNHFKSLIAKPFDRPLPESNTSFAAATNPVDQDLLGLRQKDTDQDGLSDYDELYVYQTSPFLEDSDSDGIEDQKEIASNSNPNCPKGADCTGAAAERTVAENTAPAAADLDAGSLRTLLQNAGVSADVLNAISDEELLRTYLEVTGGTVASSTATTAGPAQPAGSSSAADQISQLTPAQLRQLLQEQGIPPETLRQVSDEELLKLVSETLQGY</sequence>
<organism evidence="3 4">
    <name type="scientific">Candidatus Buchananbacteria bacterium RIFCSPHIGHO2_02_FULL_56_16</name>
    <dbReference type="NCBI Taxonomy" id="1797542"/>
    <lineage>
        <taxon>Bacteria</taxon>
        <taxon>Candidatus Buchananiibacteriota</taxon>
    </lineage>
</organism>
<reference evidence="3 4" key="1">
    <citation type="journal article" date="2016" name="Nat. Commun.">
        <title>Thousands of microbial genomes shed light on interconnected biogeochemical processes in an aquifer system.</title>
        <authorList>
            <person name="Anantharaman K."/>
            <person name="Brown C.T."/>
            <person name="Hug L.A."/>
            <person name="Sharon I."/>
            <person name="Castelle C.J."/>
            <person name="Probst A.J."/>
            <person name="Thomas B.C."/>
            <person name="Singh A."/>
            <person name="Wilkins M.J."/>
            <person name="Karaoz U."/>
            <person name="Brodie E.L."/>
            <person name="Williams K.H."/>
            <person name="Hubbard S.S."/>
            <person name="Banfield J.F."/>
        </authorList>
    </citation>
    <scope>NUCLEOTIDE SEQUENCE [LARGE SCALE GENOMIC DNA]</scope>
</reference>
<proteinExistence type="predicted"/>
<gene>
    <name evidence="3" type="ORF">A3J59_03070</name>
</gene>